<dbReference type="Proteomes" id="UP001054889">
    <property type="component" value="Unassembled WGS sequence"/>
</dbReference>
<sequence>MPGTKAEEEVAACMRVRKGRAKWGEKEEDSGSGRVRMWGTMAARIFRRVRKGKAKWGEKEEDSGSRRVKMWGTKAARVFRRVVPVKIGAYGGYGSGQNPGRDEDLNVSPRAIYTITVRSTAGSKGISAISFVYKAADGTTISVGPWGTNASGSDSLISIKEGEYVVEVSGTYDNNCVTSLAIITNFTTYNYGKDDSGIPFKVPVKNGKIVGFFGNAGTSGLNSLGVYVVPRE</sequence>
<evidence type="ECO:0000313" key="3">
    <source>
        <dbReference type="EMBL" id="GJN06872.1"/>
    </source>
</evidence>
<gene>
    <name evidence="3" type="primary">ga24642</name>
    <name evidence="3" type="ORF">PR202_ga24642</name>
</gene>
<dbReference type="EMBL" id="BQKI01000013">
    <property type="protein sequence ID" value="GJN06872.1"/>
    <property type="molecule type" value="Genomic_DNA"/>
</dbReference>
<reference evidence="3" key="2">
    <citation type="submission" date="2021-12" db="EMBL/GenBank/DDBJ databases">
        <title>Resequencing data analysis of finger millet.</title>
        <authorList>
            <person name="Hatakeyama M."/>
            <person name="Aluri S."/>
            <person name="Balachadran M.T."/>
            <person name="Sivarajan S.R."/>
            <person name="Poveda L."/>
            <person name="Shimizu-Inatsugi R."/>
            <person name="Schlapbach R."/>
            <person name="Sreeman S.M."/>
            <person name="Shimizu K.K."/>
        </authorList>
    </citation>
    <scope>NUCLEOTIDE SEQUENCE</scope>
</reference>
<dbReference type="PANTHER" id="PTHR46506">
    <property type="entry name" value="OS05G0143600 PROTEIN"/>
    <property type="match status" value="1"/>
</dbReference>
<dbReference type="CDD" id="cd09612">
    <property type="entry name" value="Jacalin"/>
    <property type="match status" value="1"/>
</dbReference>
<dbReference type="AlphaFoldDB" id="A0AAV5D8G6"/>
<dbReference type="InterPro" id="IPR001229">
    <property type="entry name" value="Jacalin-like_lectin_dom"/>
</dbReference>
<dbReference type="Gene3D" id="2.100.10.30">
    <property type="entry name" value="Jacalin-like lectin domain"/>
    <property type="match status" value="1"/>
</dbReference>
<dbReference type="InterPro" id="IPR033734">
    <property type="entry name" value="Jacalin-like_lectin_dom_plant"/>
</dbReference>
<name>A0AAV5D8G6_ELECO</name>
<dbReference type="SUPFAM" id="SSF51101">
    <property type="entry name" value="Mannose-binding lectins"/>
    <property type="match status" value="1"/>
</dbReference>
<accession>A0AAV5D8G6</accession>
<proteinExistence type="predicted"/>
<feature type="domain" description="Jacalin-type lectin" evidence="2">
    <location>
        <begin position="84"/>
        <end position="230"/>
    </location>
</feature>
<dbReference type="InterPro" id="IPR036404">
    <property type="entry name" value="Jacalin-like_lectin_dom_sf"/>
</dbReference>
<reference evidence="3" key="1">
    <citation type="journal article" date="2018" name="DNA Res.">
        <title>Multiple hybrid de novo genome assembly of finger millet, an orphan allotetraploid crop.</title>
        <authorList>
            <person name="Hatakeyama M."/>
            <person name="Aluri S."/>
            <person name="Balachadran M.T."/>
            <person name="Sivarajan S.R."/>
            <person name="Patrignani A."/>
            <person name="Gruter S."/>
            <person name="Poveda L."/>
            <person name="Shimizu-Inatsugi R."/>
            <person name="Baeten J."/>
            <person name="Francoijs K.J."/>
            <person name="Nataraja K.N."/>
            <person name="Reddy Y.A.N."/>
            <person name="Phadnis S."/>
            <person name="Ravikumar R.L."/>
            <person name="Schlapbach R."/>
            <person name="Sreeman S.M."/>
            <person name="Shimizu K.K."/>
        </authorList>
    </citation>
    <scope>NUCLEOTIDE SEQUENCE</scope>
</reference>
<dbReference type="GO" id="GO:0030246">
    <property type="term" value="F:carbohydrate binding"/>
    <property type="evidence" value="ECO:0007669"/>
    <property type="project" value="UniProtKB-KW"/>
</dbReference>
<keyword evidence="1" id="KW-0430">Lectin</keyword>
<dbReference type="Pfam" id="PF01419">
    <property type="entry name" value="Jacalin"/>
    <property type="match status" value="1"/>
</dbReference>
<keyword evidence="4" id="KW-1185">Reference proteome</keyword>
<evidence type="ECO:0000313" key="4">
    <source>
        <dbReference type="Proteomes" id="UP001054889"/>
    </source>
</evidence>
<comment type="caution">
    <text evidence="3">The sequence shown here is derived from an EMBL/GenBank/DDBJ whole genome shotgun (WGS) entry which is preliminary data.</text>
</comment>
<evidence type="ECO:0000259" key="2">
    <source>
        <dbReference type="PROSITE" id="PS51752"/>
    </source>
</evidence>
<protein>
    <recommendedName>
        <fullName evidence="2">Jacalin-type lectin domain-containing protein</fullName>
    </recommendedName>
</protein>
<organism evidence="3 4">
    <name type="scientific">Eleusine coracana subsp. coracana</name>
    <dbReference type="NCBI Taxonomy" id="191504"/>
    <lineage>
        <taxon>Eukaryota</taxon>
        <taxon>Viridiplantae</taxon>
        <taxon>Streptophyta</taxon>
        <taxon>Embryophyta</taxon>
        <taxon>Tracheophyta</taxon>
        <taxon>Spermatophyta</taxon>
        <taxon>Magnoliopsida</taxon>
        <taxon>Liliopsida</taxon>
        <taxon>Poales</taxon>
        <taxon>Poaceae</taxon>
        <taxon>PACMAD clade</taxon>
        <taxon>Chloridoideae</taxon>
        <taxon>Cynodonteae</taxon>
        <taxon>Eleusininae</taxon>
        <taxon>Eleusine</taxon>
    </lineage>
</organism>
<dbReference type="SMART" id="SM00915">
    <property type="entry name" value="Jacalin"/>
    <property type="match status" value="1"/>
</dbReference>
<evidence type="ECO:0000256" key="1">
    <source>
        <dbReference type="ARBA" id="ARBA00022734"/>
    </source>
</evidence>
<dbReference type="PROSITE" id="PS51752">
    <property type="entry name" value="JACALIN_LECTIN"/>
    <property type="match status" value="1"/>
</dbReference>